<dbReference type="PANTHER" id="PTHR37947">
    <property type="entry name" value="BLL2462 PROTEIN"/>
    <property type="match status" value="1"/>
</dbReference>
<dbReference type="CDD" id="cd00198">
    <property type="entry name" value="vWFA"/>
    <property type="match status" value="1"/>
</dbReference>
<feature type="region of interest" description="Disordered" evidence="1">
    <location>
        <begin position="869"/>
        <end position="941"/>
    </location>
</feature>
<evidence type="ECO:0000313" key="4">
    <source>
        <dbReference type="EMBL" id="MFD2045788.1"/>
    </source>
</evidence>
<dbReference type="InterPro" id="IPR002035">
    <property type="entry name" value="VWF_A"/>
</dbReference>
<feature type="transmembrane region" description="Helical" evidence="2">
    <location>
        <begin position="6"/>
        <end position="25"/>
    </location>
</feature>
<comment type="caution">
    <text evidence="4">The sequence shown here is derived from an EMBL/GenBank/DDBJ whole genome shotgun (WGS) entry which is preliminary data.</text>
</comment>
<feature type="compositionally biased region" description="Basic and acidic residues" evidence="1">
    <location>
        <begin position="886"/>
        <end position="899"/>
    </location>
</feature>
<gene>
    <name evidence="4" type="ORF">ACFSJF_16040</name>
</gene>
<dbReference type="SUPFAM" id="SSF52317">
    <property type="entry name" value="Class I glutamine amidotransferase-like"/>
    <property type="match status" value="1"/>
</dbReference>
<feature type="compositionally biased region" description="Basic and acidic residues" evidence="1">
    <location>
        <begin position="909"/>
        <end position="941"/>
    </location>
</feature>
<reference evidence="5" key="1">
    <citation type="journal article" date="2019" name="Int. J. Syst. Evol. Microbiol.">
        <title>The Global Catalogue of Microorganisms (GCM) 10K type strain sequencing project: providing services to taxonomists for standard genome sequencing and annotation.</title>
        <authorList>
            <consortium name="The Broad Institute Genomics Platform"/>
            <consortium name="The Broad Institute Genome Sequencing Center for Infectious Disease"/>
            <person name="Wu L."/>
            <person name="Ma J."/>
        </authorList>
    </citation>
    <scope>NUCLEOTIDE SEQUENCE [LARGE SCALE GENOMIC DNA]</scope>
    <source>
        <strain evidence="5">R28</strain>
    </source>
</reference>
<dbReference type="Pfam" id="PF13519">
    <property type="entry name" value="VWA_2"/>
    <property type="match status" value="1"/>
</dbReference>
<organism evidence="4 5">
    <name type="scientific">Ornithinibacillus salinisoli</name>
    <dbReference type="NCBI Taxonomy" id="1848459"/>
    <lineage>
        <taxon>Bacteria</taxon>
        <taxon>Bacillati</taxon>
        <taxon>Bacillota</taxon>
        <taxon>Bacilli</taxon>
        <taxon>Bacillales</taxon>
        <taxon>Bacillaceae</taxon>
        <taxon>Ornithinibacillus</taxon>
    </lineage>
</organism>
<keyword evidence="2" id="KW-0812">Transmembrane</keyword>
<evidence type="ECO:0000259" key="3">
    <source>
        <dbReference type="PROSITE" id="PS50234"/>
    </source>
</evidence>
<sequence length="941" mass="105382">MELQIEQPLFFILLIPVIGILYLYWKKNNVTPKPEKYTILALRSIIFICIIFALTIPHLLFPVNGVNTVFVVDQSESVKNQQGNMYEEIEQAISTMSTDDHYAIVTVGEEGKVSQTWSSREKGLVTNKVLDKTTFTNLEEGLQIASSLLSSNQNGRIVLLTDGNENIGDVIQQVALLNQQQIPVDVIPYTTSVPYDVAIDQFDIPSNLYLGEHADLSISLSSTVDTNSRIRITKDNETVIDEEVQVKQGTNAYTFNYAVESTGNHRFHAEIATDEDGIIENNIADAITTVKGNPTALLVEGDEGEGDNISTALQASNLQVDKTIPKLLPTKLAGLLDYETIIFSNVTATDITQDQMEIIESAVRDFGVGFVMTGGNKSYGLGGYFKTPIENLLPVEMDLKGKKELPSLGMIIVMDRSGSMSGHKIDLAKEAAARSVDLLRNTDTLGFIAFDDQPWQIIDTEPLHDKEEAIDKIRSITEGGGTEIFTSLQEAYSQLEPLELKRKHIILLTDGQSATNGDYSAVISQGLEHNVTLSTVAIGSDADRTLLEDLAEEGTGRFYDVQDASTIPSILSRETILTTRTYIEDEPFYPSYMEGTEWSHLFQNGVPEMNAYVATDPKDRAEIVLLSEKEDPVLARWKYGLGNTIAWTSDVRGEWSGAWPAWENWPTLWNEMITWSLPNYQQDVYDIKQTRDGRQVILSITSEDADLLPLEAEVVDEKGNEVEAQIRTTAPGAYEVTFSAETGVYYLQLSKMQEDQIIGSFQAGIVVPYSEEFELLHTNQTLINEIAAVGEGKVIDSPEDAFRSLDRNSFERQPISMVLLFIAFLIFFIEVAIRRFGIMSILHKIRTSRSEKAAKFDNKKQNMEQTYDRLKKSTNQTKTKHINQSLKEEDKVEQNKWGKEPSITPVMKPKTEKKQKEVDHPTEGSNDRMKRLLDAKNRKGK</sequence>
<evidence type="ECO:0000256" key="2">
    <source>
        <dbReference type="SAM" id="Phobius"/>
    </source>
</evidence>
<dbReference type="EMBL" id="JBHUHQ010000021">
    <property type="protein sequence ID" value="MFD2045788.1"/>
    <property type="molecule type" value="Genomic_DNA"/>
</dbReference>
<dbReference type="SUPFAM" id="SSF53300">
    <property type="entry name" value="vWA-like"/>
    <property type="match status" value="2"/>
</dbReference>
<keyword evidence="5" id="KW-1185">Reference proteome</keyword>
<dbReference type="PROSITE" id="PS50234">
    <property type="entry name" value="VWFA"/>
    <property type="match status" value="1"/>
</dbReference>
<proteinExistence type="predicted"/>
<dbReference type="Gene3D" id="3.40.50.410">
    <property type="entry name" value="von Willebrand factor, type A domain"/>
    <property type="match status" value="2"/>
</dbReference>
<dbReference type="Gene3D" id="3.40.50.880">
    <property type="match status" value="1"/>
</dbReference>
<accession>A0ABW4W2V6</accession>
<dbReference type="PANTHER" id="PTHR37947:SF2">
    <property type="entry name" value="VON WILLEBRAND FACTOR TYPE A"/>
    <property type="match status" value="1"/>
</dbReference>
<keyword evidence="2" id="KW-1133">Transmembrane helix</keyword>
<name>A0ABW4W2V6_9BACI</name>
<feature type="transmembrane region" description="Helical" evidence="2">
    <location>
        <begin position="815"/>
        <end position="833"/>
    </location>
</feature>
<dbReference type="Pfam" id="PF00092">
    <property type="entry name" value="VWA"/>
    <property type="match status" value="1"/>
</dbReference>
<evidence type="ECO:0000313" key="5">
    <source>
        <dbReference type="Proteomes" id="UP001597383"/>
    </source>
</evidence>
<dbReference type="SMART" id="SM00327">
    <property type="entry name" value="VWA"/>
    <property type="match status" value="2"/>
</dbReference>
<feature type="transmembrane region" description="Helical" evidence="2">
    <location>
        <begin position="37"/>
        <end position="61"/>
    </location>
</feature>
<keyword evidence="2" id="KW-0472">Membrane</keyword>
<evidence type="ECO:0000256" key="1">
    <source>
        <dbReference type="SAM" id="MobiDB-lite"/>
    </source>
</evidence>
<dbReference type="InterPro" id="IPR029062">
    <property type="entry name" value="Class_I_gatase-like"/>
</dbReference>
<dbReference type="Proteomes" id="UP001597383">
    <property type="component" value="Unassembled WGS sequence"/>
</dbReference>
<feature type="compositionally biased region" description="Polar residues" evidence="1">
    <location>
        <begin position="873"/>
        <end position="885"/>
    </location>
</feature>
<protein>
    <submittedName>
        <fullName evidence="4">VWA domain-containing protein</fullName>
    </submittedName>
</protein>
<dbReference type="InterPro" id="IPR036465">
    <property type="entry name" value="vWFA_dom_sf"/>
</dbReference>
<dbReference type="RefSeq" id="WP_377557289.1">
    <property type="nucleotide sequence ID" value="NZ_JBHUHQ010000021.1"/>
</dbReference>
<feature type="domain" description="VWFA" evidence="3">
    <location>
        <begin position="409"/>
        <end position="574"/>
    </location>
</feature>